<accession>A0A516KIQ1</accession>
<feature type="repeat" description="TPR" evidence="1">
    <location>
        <begin position="193"/>
        <end position="226"/>
    </location>
</feature>
<reference evidence="3 4" key="1">
    <citation type="submission" date="2019-07" db="EMBL/GenBank/DDBJ databases">
        <authorList>
            <person name="Li J."/>
        </authorList>
    </citation>
    <scope>NUCLEOTIDE SEQUENCE [LARGE SCALE GENOMIC DNA]</scope>
    <source>
        <strain evidence="3 4">TKL69</strain>
    </source>
</reference>
<proteinExistence type="predicted"/>
<sequence length="624" mass="72488">MSNFTVSLCMIVKNEEKYLKRCLDSVKDKVQELVIVDTGSTDKTVEIAESYHAKVYNYEWNNDFAEARNYAITQATSDFILILDADEYIAGDINFTEALQDRYDYYITGIKNFSNNGTVYSHDAIRVFKNGINLSYYGRVHEHLDIEGLNLSHGKLGKLINHDGYQKQVMVEKNKYERNMKLLKLESKENPTGYNLYNLARAYKQNEDYTKAVETFKKAYSLSKKNAILNDLLYQLVDCLRLQGRFEEGMQVCEEAIEVFPDYTDLHYVKGLLFMEAGYLEEAKQAFQKCLLLGEVENGTTREGTGSYLSNYQLALIQEEIGERPDAIEQAFLSLKGNKKIALPFYLDILLKSNVPNNDVVESLNNLFRMDNKEDLLTVVSSAYFIKHPVLTQYILPDLESFEPNIQAVAYMLSKNYEKALETWVKVDSISEVDIPEVLTLLLATNNKVCLKDLRRSINVSDKEWKMLNFVLEGNTPNNYQISIDLQDHLLKVAKNLIILQEYDKFQEFSKIFLVQPIHYQLQLCEILSNFRFDEVVINLLLDIIDKQPNSEKALTLLGEVCFRNGHYGEAVICYERLNEINKKYEYMYRLYKIYEKKNDFDHLFKINDEIKRNYPYSLLSLGN</sequence>
<dbReference type="RefSeq" id="WP_143895660.1">
    <property type="nucleotide sequence ID" value="NZ_CP041666.1"/>
</dbReference>
<evidence type="ECO:0000259" key="2">
    <source>
        <dbReference type="Pfam" id="PF00535"/>
    </source>
</evidence>
<evidence type="ECO:0000256" key="1">
    <source>
        <dbReference type="PROSITE-ProRule" id="PRU00339"/>
    </source>
</evidence>
<protein>
    <submittedName>
        <fullName evidence="3">Glycosyltransferase</fullName>
    </submittedName>
</protein>
<dbReference type="SUPFAM" id="SSF81901">
    <property type="entry name" value="HCP-like"/>
    <property type="match status" value="1"/>
</dbReference>
<dbReference type="Pfam" id="PF13181">
    <property type="entry name" value="TPR_8"/>
    <property type="match status" value="4"/>
</dbReference>
<evidence type="ECO:0000313" key="4">
    <source>
        <dbReference type="Proteomes" id="UP000315215"/>
    </source>
</evidence>
<dbReference type="SMART" id="SM00028">
    <property type="entry name" value="TPR"/>
    <property type="match status" value="4"/>
</dbReference>
<dbReference type="AlphaFoldDB" id="A0A516KIQ1"/>
<dbReference type="InterPro" id="IPR001173">
    <property type="entry name" value="Glyco_trans_2-like"/>
</dbReference>
<dbReference type="PROSITE" id="PS50005">
    <property type="entry name" value="TPR"/>
    <property type="match status" value="1"/>
</dbReference>
<dbReference type="InterPro" id="IPR019734">
    <property type="entry name" value="TPR_rpt"/>
</dbReference>
<dbReference type="Gene3D" id="3.90.550.10">
    <property type="entry name" value="Spore Coat Polysaccharide Biosynthesis Protein SpsA, Chain A"/>
    <property type="match status" value="1"/>
</dbReference>
<dbReference type="Pfam" id="PF00535">
    <property type="entry name" value="Glycos_transf_2"/>
    <property type="match status" value="1"/>
</dbReference>
<name>A0A516KIQ1_9BACI</name>
<dbReference type="OrthoDB" id="9815923at2"/>
<gene>
    <name evidence="3" type="ORF">FN924_14440</name>
</gene>
<keyword evidence="3" id="KW-0808">Transferase</keyword>
<dbReference type="KEGG" id="aqt:FN924_14440"/>
<dbReference type="SUPFAM" id="SSF53448">
    <property type="entry name" value="Nucleotide-diphospho-sugar transferases"/>
    <property type="match status" value="1"/>
</dbReference>
<dbReference type="EMBL" id="CP041666">
    <property type="protein sequence ID" value="QDP41277.1"/>
    <property type="molecule type" value="Genomic_DNA"/>
</dbReference>
<dbReference type="InterPro" id="IPR011990">
    <property type="entry name" value="TPR-like_helical_dom_sf"/>
</dbReference>
<feature type="domain" description="Glycosyltransferase 2-like" evidence="2">
    <location>
        <begin position="7"/>
        <end position="123"/>
    </location>
</feature>
<organism evidence="3 4">
    <name type="scientific">Radiobacillus deserti</name>
    <dbReference type="NCBI Taxonomy" id="2594883"/>
    <lineage>
        <taxon>Bacteria</taxon>
        <taxon>Bacillati</taxon>
        <taxon>Bacillota</taxon>
        <taxon>Bacilli</taxon>
        <taxon>Bacillales</taxon>
        <taxon>Bacillaceae</taxon>
        <taxon>Radiobacillus</taxon>
    </lineage>
</organism>
<dbReference type="Gene3D" id="1.25.40.10">
    <property type="entry name" value="Tetratricopeptide repeat domain"/>
    <property type="match status" value="2"/>
</dbReference>
<dbReference type="SUPFAM" id="SSF48452">
    <property type="entry name" value="TPR-like"/>
    <property type="match status" value="1"/>
</dbReference>
<evidence type="ECO:0000313" key="3">
    <source>
        <dbReference type="EMBL" id="QDP41277.1"/>
    </source>
</evidence>
<keyword evidence="1" id="KW-0802">TPR repeat</keyword>
<dbReference type="InterPro" id="IPR029044">
    <property type="entry name" value="Nucleotide-diphossugar_trans"/>
</dbReference>
<dbReference type="GO" id="GO:0016740">
    <property type="term" value="F:transferase activity"/>
    <property type="evidence" value="ECO:0007669"/>
    <property type="project" value="UniProtKB-KW"/>
</dbReference>
<dbReference type="PANTHER" id="PTHR43630:SF2">
    <property type="entry name" value="GLYCOSYLTRANSFERASE"/>
    <property type="match status" value="1"/>
</dbReference>
<dbReference type="Proteomes" id="UP000315215">
    <property type="component" value="Chromosome"/>
</dbReference>
<dbReference type="CDD" id="cd02511">
    <property type="entry name" value="Beta4Glucosyltransferase"/>
    <property type="match status" value="1"/>
</dbReference>
<keyword evidence="4" id="KW-1185">Reference proteome</keyword>
<dbReference type="PANTHER" id="PTHR43630">
    <property type="entry name" value="POLY-BETA-1,6-N-ACETYL-D-GLUCOSAMINE SYNTHASE"/>
    <property type="match status" value="1"/>
</dbReference>